<dbReference type="InterPro" id="IPR036291">
    <property type="entry name" value="NAD(P)-bd_dom_sf"/>
</dbReference>
<comment type="caution">
    <text evidence="5">The sequence shown here is derived from an EMBL/GenBank/DDBJ whole genome shotgun (WGS) entry which is preliminary data.</text>
</comment>
<sequence>MTTTQSTSTTLPVISGDVAFVTGAASGFGLFLSQELVSRGASVIMVDINEDGCKKAATDINKDADKIVAIAVKVDTTRFEDQLTAYELGKKAFGRVDYFFANAGIPERFWLPLFDPTSASSRPITKPDMTTLDVNLNGQLNTAALAFQVFERQEPNPRSGFRGKLIITSSIIGFWPCKGVPLYSTSKAGVVHFMRSMARYYADKGITVNLIAPNITATPIFPAEAMASLTDNPCPIELVIEQMISVLGSCKDNGRAITISGKEVWDYPPHTYMFEENKSAFERMETVYGRQMGLWE</sequence>
<evidence type="ECO:0000256" key="1">
    <source>
        <dbReference type="ARBA" id="ARBA00006484"/>
    </source>
</evidence>
<dbReference type="PROSITE" id="PS00061">
    <property type="entry name" value="ADH_SHORT"/>
    <property type="match status" value="1"/>
</dbReference>
<protein>
    <recommendedName>
        <fullName evidence="7">NAD(P)-binding protein</fullName>
    </recommendedName>
</protein>
<comment type="similarity">
    <text evidence="1 4">Belongs to the short-chain dehydrogenases/reductases (SDR) family.</text>
</comment>
<evidence type="ECO:0000256" key="3">
    <source>
        <dbReference type="ARBA" id="ARBA00023002"/>
    </source>
</evidence>
<dbReference type="PRINTS" id="PR00080">
    <property type="entry name" value="SDRFAMILY"/>
</dbReference>
<evidence type="ECO:0008006" key="7">
    <source>
        <dbReference type="Google" id="ProtNLM"/>
    </source>
</evidence>
<keyword evidence="6" id="KW-1185">Reference proteome</keyword>
<keyword evidence="3" id="KW-0560">Oxidoreductase</keyword>
<accession>A0ABR1IZ36</accession>
<dbReference type="Proteomes" id="UP001498398">
    <property type="component" value="Unassembled WGS sequence"/>
</dbReference>
<proteinExistence type="inferred from homology"/>
<dbReference type="EMBL" id="JBANRG010000048">
    <property type="protein sequence ID" value="KAK7445084.1"/>
    <property type="molecule type" value="Genomic_DNA"/>
</dbReference>
<name>A0ABR1IZ36_9AGAR</name>
<gene>
    <name evidence="5" type="ORF">VKT23_014945</name>
</gene>
<evidence type="ECO:0000256" key="2">
    <source>
        <dbReference type="ARBA" id="ARBA00022857"/>
    </source>
</evidence>
<keyword evidence="2" id="KW-0521">NADP</keyword>
<reference evidence="5 6" key="1">
    <citation type="submission" date="2024-01" db="EMBL/GenBank/DDBJ databases">
        <title>A draft genome for the cacao thread blight pathogen Marasmiellus scandens.</title>
        <authorList>
            <person name="Baruah I.K."/>
            <person name="Leung J."/>
            <person name="Bukari Y."/>
            <person name="Amoako-Attah I."/>
            <person name="Meinhardt L.W."/>
            <person name="Bailey B.A."/>
            <person name="Cohen S.P."/>
        </authorList>
    </citation>
    <scope>NUCLEOTIDE SEQUENCE [LARGE SCALE GENOMIC DNA]</scope>
    <source>
        <strain evidence="5 6">GH-19</strain>
    </source>
</reference>
<evidence type="ECO:0000313" key="6">
    <source>
        <dbReference type="Proteomes" id="UP001498398"/>
    </source>
</evidence>
<dbReference type="PRINTS" id="PR00081">
    <property type="entry name" value="GDHRDH"/>
</dbReference>
<dbReference type="InterPro" id="IPR020904">
    <property type="entry name" value="Sc_DH/Rdtase_CS"/>
</dbReference>
<dbReference type="SUPFAM" id="SSF51735">
    <property type="entry name" value="NAD(P)-binding Rossmann-fold domains"/>
    <property type="match status" value="1"/>
</dbReference>
<evidence type="ECO:0000313" key="5">
    <source>
        <dbReference type="EMBL" id="KAK7445084.1"/>
    </source>
</evidence>
<dbReference type="Gene3D" id="3.40.50.720">
    <property type="entry name" value="NAD(P)-binding Rossmann-like Domain"/>
    <property type="match status" value="1"/>
</dbReference>
<dbReference type="InterPro" id="IPR002347">
    <property type="entry name" value="SDR_fam"/>
</dbReference>
<organism evidence="5 6">
    <name type="scientific">Marasmiellus scandens</name>
    <dbReference type="NCBI Taxonomy" id="2682957"/>
    <lineage>
        <taxon>Eukaryota</taxon>
        <taxon>Fungi</taxon>
        <taxon>Dikarya</taxon>
        <taxon>Basidiomycota</taxon>
        <taxon>Agaricomycotina</taxon>
        <taxon>Agaricomycetes</taxon>
        <taxon>Agaricomycetidae</taxon>
        <taxon>Agaricales</taxon>
        <taxon>Marasmiineae</taxon>
        <taxon>Omphalotaceae</taxon>
        <taxon>Marasmiellus</taxon>
    </lineage>
</organism>
<evidence type="ECO:0000256" key="4">
    <source>
        <dbReference type="RuleBase" id="RU000363"/>
    </source>
</evidence>
<dbReference type="Pfam" id="PF00106">
    <property type="entry name" value="adh_short"/>
    <property type="match status" value="1"/>
</dbReference>
<dbReference type="PANTHER" id="PTHR44229">
    <property type="entry name" value="15-HYDROXYPROSTAGLANDIN DEHYDROGENASE [NAD(+)]"/>
    <property type="match status" value="1"/>
</dbReference>
<dbReference type="PANTHER" id="PTHR44229:SF4">
    <property type="entry name" value="15-HYDROXYPROSTAGLANDIN DEHYDROGENASE [NAD(+)]"/>
    <property type="match status" value="1"/>
</dbReference>